<protein>
    <submittedName>
        <fullName evidence="1">Uncharacterized protein</fullName>
    </submittedName>
</protein>
<comment type="caution">
    <text evidence="1">The sequence shown here is derived from an EMBL/GenBank/DDBJ whole genome shotgun (WGS) entry which is preliminary data.</text>
</comment>
<dbReference type="EMBL" id="CM045770">
    <property type="protein sequence ID" value="KAI7991752.1"/>
    <property type="molecule type" value="Genomic_DNA"/>
</dbReference>
<reference evidence="1 2" key="1">
    <citation type="journal article" date="2022" name="Plant J.">
        <title>Chromosome-level genome of Camellia lanceoleosa provides a valuable resource for understanding genome evolution and self-incompatibility.</title>
        <authorList>
            <person name="Gong W."/>
            <person name="Xiao S."/>
            <person name="Wang L."/>
            <person name="Liao Z."/>
            <person name="Chang Y."/>
            <person name="Mo W."/>
            <person name="Hu G."/>
            <person name="Li W."/>
            <person name="Zhao G."/>
            <person name="Zhu H."/>
            <person name="Hu X."/>
            <person name="Ji K."/>
            <person name="Xiang X."/>
            <person name="Song Q."/>
            <person name="Yuan D."/>
            <person name="Jin S."/>
            <person name="Zhang L."/>
        </authorList>
    </citation>
    <scope>NUCLEOTIDE SEQUENCE [LARGE SCALE GENOMIC DNA]</scope>
    <source>
        <strain evidence="1">SQ_2022a</strain>
    </source>
</reference>
<accession>A0ACC0FSI6</accession>
<organism evidence="1 2">
    <name type="scientific">Camellia lanceoleosa</name>
    <dbReference type="NCBI Taxonomy" id="1840588"/>
    <lineage>
        <taxon>Eukaryota</taxon>
        <taxon>Viridiplantae</taxon>
        <taxon>Streptophyta</taxon>
        <taxon>Embryophyta</taxon>
        <taxon>Tracheophyta</taxon>
        <taxon>Spermatophyta</taxon>
        <taxon>Magnoliopsida</taxon>
        <taxon>eudicotyledons</taxon>
        <taxon>Gunneridae</taxon>
        <taxon>Pentapetalae</taxon>
        <taxon>asterids</taxon>
        <taxon>Ericales</taxon>
        <taxon>Theaceae</taxon>
        <taxon>Camellia</taxon>
    </lineage>
</organism>
<keyword evidence="2" id="KW-1185">Reference proteome</keyword>
<name>A0ACC0FSI6_9ERIC</name>
<dbReference type="Proteomes" id="UP001060215">
    <property type="component" value="Chromosome 13"/>
</dbReference>
<gene>
    <name evidence="1" type="ORF">LOK49_LG12G02594</name>
</gene>
<evidence type="ECO:0000313" key="1">
    <source>
        <dbReference type="EMBL" id="KAI7991752.1"/>
    </source>
</evidence>
<proteinExistence type="predicted"/>
<evidence type="ECO:0000313" key="2">
    <source>
        <dbReference type="Proteomes" id="UP001060215"/>
    </source>
</evidence>
<sequence>MRFTNPPRVVMACARIVRPPLHDKVTLTPAIPGQVVQLVPGTVQTTRPATDTDSRCPTTGMLGATDAAVATTKRRERMSFEG</sequence>